<name>A0ABV0GZA5_9NEIS</name>
<dbReference type="EC" id="2.4.-.-" evidence="3"/>
<dbReference type="InterPro" id="IPR028098">
    <property type="entry name" value="Glyco_trans_4-like_N"/>
</dbReference>
<dbReference type="RefSeq" id="WP_347781187.1">
    <property type="nucleotide sequence ID" value="NZ_JBDQQU010000001.1"/>
</dbReference>
<evidence type="ECO:0000313" key="4">
    <source>
        <dbReference type="Proteomes" id="UP001438292"/>
    </source>
</evidence>
<dbReference type="SUPFAM" id="SSF53756">
    <property type="entry name" value="UDP-Glycosyltransferase/glycogen phosphorylase"/>
    <property type="match status" value="1"/>
</dbReference>
<comment type="caution">
    <text evidence="3">The sequence shown here is derived from an EMBL/GenBank/DDBJ whole genome shotgun (WGS) entry which is preliminary data.</text>
</comment>
<proteinExistence type="predicted"/>
<reference evidence="3 4" key="1">
    <citation type="submission" date="2024-05" db="EMBL/GenBank/DDBJ databases">
        <authorList>
            <person name="De Oliveira J.P."/>
            <person name="Noriler S.A."/>
            <person name="De Oliveira A.G."/>
            <person name="Sipoli D.S."/>
        </authorList>
    </citation>
    <scope>NUCLEOTIDE SEQUENCE [LARGE SCALE GENOMIC DNA]</scope>
    <source>
        <strain evidence="3 4">LABIM186</strain>
    </source>
</reference>
<dbReference type="GO" id="GO:0016757">
    <property type="term" value="F:glycosyltransferase activity"/>
    <property type="evidence" value="ECO:0007669"/>
    <property type="project" value="UniProtKB-KW"/>
</dbReference>
<keyword evidence="4" id="KW-1185">Reference proteome</keyword>
<sequence length="433" mass="49340">MNQVSFKSTPFQSIKEVWFLTSELEGERASSFRQERWCRIFLESNATLRIFNLRGAFDHSDVTCNTNDELIKFRKNGIDHYKGPKASVREGLLVRFIRRIKHITLVDLYLPNVIKLFFHLHRLLKSRTKPIVIMASSPPFSVAVVGALIKWLHDRKVIFVVDMRDAWALHNALGGIKPLKRIIEKKVLRIADYVTTVSYGLAEEFKRYYNVDVHVMYNVATHYLDSPKSAAIEWQQVSKDINPGRRQIVYTGSTPQGHYDLNSIVSAMVILRKNKPELANKIQLIFVGACDEVRRLALSHAVPEDDIVFIGHLPHAVSRSVQASAHALIFLAHFGPKNAGVVSTKLFEYLCLNKPVLPFGLHQGSDVDILLNRYCGKSLYLHNAKEIAATLERIAKNELDFLPILDNAERIRELLVDYQNFSKIVLANRTGCI</sequence>
<accession>A0ABV0GZA5</accession>
<keyword evidence="3" id="KW-0328">Glycosyltransferase</keyword>
<evidence type="ECO:0000313" key="3">
    <source>
        <dbReference type="EMBL" id="MEO3953164.1"/>
    </source>
</evidence>
<organism evidence="3 4">
    <name type="scientific">Chromobacterium piscinae</name>
    <dbReference type="NCBI Taxonomy" id="686831"/>
    <lineage>
        <taxon>Bacteria</taxon>
        <taxon>Pseudomonadati</taxon>
        <taxon>Pseudomonadota</taxon>
        <taxon>Betaproteobacteria</taxon>
        <taxon>Neisseriales</taxon>
        <taxon>Chromobacteriaceae</taxon>
        <taxon>Chromobacterium</taxon>
    </lineage>
</organism>
<evidence type="ECO:0000256" key="1">
    <source>
        <dbReference type="ARBA" id="ARBA00022679"/>
    </source>
</evidence>
<feature type="domain" description="Glycosyltransferase subfamily 4-like N-terminal" evidence="2">
    <location>
        <begin position="91"/>
        <end position="218"/>
    </location>
</feature>
<protein>
    <submittedName>
        <fullName evidence="3">Glycosyltransferase</fullName>
        <ecNumber evidence="3">2.4.-.-</ecNumber>
    </submittedName>
</protein>
<dbReference type="PANTHER" id="PTHR46401:SF2">
    <property type="entry name" value="GLYCOSYLTRANSFERASE WBBK-RELATED"/>
    <property type="match status" value="1"/>
</dbReference>
<dbReference type="Gene3D" id="3.40.50.2000">
    <property type="entry name" value="Glycogen Phosphorylase B"/>
    <property type="match status" value="2"/>
</dbReference>
<gene>
    <name evidence="3" type="ORF">ABH309_01745</name>
</gene>
<dbReference type="Proteomes" id="UP001438292">
    <property type="component" value="Unassembled WGS sequence"/>
</dbReference>
<evidence type="ECO:0000259" key="2">
    <source>
        <dbReference type="Pfam" id="PF13439"/>
    </source>
</evidence>
<keyword evidence="1 3" id="KW-0808">Transferase</keyword>
<dbReference type="Pfam" id="PF13439">
    <property type="entry name" value="Glyco_transf_4"/>
    <property type="match status" value="1"/>
</dbReference>
<dbReference type="EMBL" id="JBDQQU010000001">
    <property type="protein sequence ID" value="MEO3953164.1"/>
    <property type="molecule type" value="Genomic_DNA"/>
</dbReference>
<dbReference type="PANTHER" id="PTHR46401">
    <property type="entry name" value="GLYCOSYLTRANSFERASE WBBK-RELATED"/>
    <property type="match status" value="1"/>
</dbReference>